<protein>
    <recommendedName>
        <fullName evidence="4">3-carboxymuconate cyclase</fullName>
    </recommendedName>
</protein>
<feature type="chain" id="PRO_5042965006" description="3-carboxymuconate cyclase" evidence="1">
    <location>
        <begin position="19"/>
        <end position="397"/>
    </location>
</feature>
<feature type="signal peptide" evidence="1">
    <location>
        <begin position="1"/>
        <end position="18"/>
    </location>
</feature>
<accession>A0AAN6NA61</accession>
<reference evidence="3" key="1">
    <citation type="journal article" date="2023" name="Mol. Phylogenet. Evol.">
        <title>Genome-scale phylogeny and comparative genomics of the fungal order Sordariales.</title>
        <authorList>
            <person name="Hensen N."/>
            <person name="Bonometti L."/>
            <person name="Westerberg I."/>
            <person name="Brannstrom I.O."/>
            <person name="Guillou S."/>
            <person name="Cros-Aarteil S."/>
            <person name="Calhoun S."/>
            <person name="Haridas S."/>
            <person name="Kuo A."/>
            <person name="Mondo S."/>
            <person name="Pangilinan J."/>
            <person name="Riley R."/>
            <person name="LaButti K."/>
            <person name="Andreopoulos B."/>
            <person name="Lipzen A."/>
            <person name="Chen C."/>
            <person name="Yan M."/>
            <person name="Daum C."/>
            <person name="Ng V."/>
            <person name="Clum A."/>
            <person name="Steindorff A."/>
            <person name="Ohm R.A."/>
            <person name="Martin F."/>
            <person name="Silar P."/>
            <person name="Natvig D.O."/>
            <person name="Lalanne C."/>
            <person name="Gautier V."/>
            <person name="Ament-Velasquez S.L."/>
            <person name="Kruys A."/>
            <person name="Hutchinson M.I."/>
            <person name="Powell A.J."/>
            <person name="Barry K."/>
            <person name="Miller A.N."/>
            <person name="Grigoriev I.V."/>
            <person name="Debuchy R."/>
            <person name="Gladieux P."/>
            <person name="Hiltunen Thoren M."/>
            <person name="Johannesson H."/>
        </authorList>
    </citation>
    <scope>NUCLEOTIDE SEQUENCE [LARGE SCALE GENOMIC DNA]</scope>
    <source>
        <strain evidence="3">CBS 340.73</strain>
    </source>
</reference>
<dbReference type="SUPFAM" id="SSF69304">
    <property type="entry name" value="Tricorn protease N-terminal domain"/>
    <property type="match status" value="1"/>
</dbReference>
<evidence type="ECO:0000256" key="1">
    <source>
        <dbReference type="SAM" id="SignalP"/>
    </source>
</evidence>
<evidence type="ECO:0008006" key="4">
    <source>
        <dbReference type="Google" id="ProtNLM"/>
    </source>
</evidence>
<organism evidence="2 3">
    <name type="scientific">Diplogelasinospora grovesii</name>
    <dbReference type="NCBI Taxonomy" id="303347"/>
    <lineage>
        <taxon>Eukaryota</taxon>
        <taxon>Fungi</taxon>
        <taxon>Dikarya</taxon>
        <taxon>Ascomycota</taxon>
        <taxon>Pezizomycotina</taxon>
        <taxon>Sordariomycetes</taxon>
        <taxon>Sordariomycetidae</taxon>
        <taxon>Sordariales</taxon>
        <taxon>Diplogelasinosporaceae</taxon>
        <taxon>Diplogelasinospora</taxon>
    </lineage>
</organism>
<evidence type="ECO:0000313" key="2">
    <source>
        <dbReference type="EMBL" id="KAK3940062.1"/>
    </source>
</evidence>
<dbReference type="EMBL" id="MU853801">
    <property type="protein sequence ID" value="KAK3940062.1"/>
    <property type="molecule type" value="Genomic_DNA"/>
</dbReference>
<dbReference type="Proteomes" id="UP001303473">
    <property type="component" value="Unassembled WGS sequence"/>
</dbReference>
<keyword evidence="1" id="KW-0732">Signal</keyword>
<dbReference type="InterPro" id="IPR015943">
    <property type="entry name" value="WD40/YVTN_repeat-like_dom_sf"/>
</dbReference>
<comment type="caution">
    <text evidence="2">The sequence shown here is derived from an EMBL/GenBank/DDBJ whole genome shotgun (WGS) entry which is preliminary data.</text>
</comment>
<dbReference type="AlphaFoldDB" id="A0AAN6NA61"/>
<keyword evidence="3" id="KW-1185">Reference proteome</keyword>
<proteinExistence type="predicted"/>
<name>A0AAN6NA61_9PEZI</name>
<sequence>MRTSQVLVTAAAVLGTRAAVSLPRTGSSTNKALYFLDNNPAGASIVSLAISDCDGTLSDPVRTSTGGVGLYGLTSTGAPMTDTLFSQDSVVVSGNRLLTVSPGSNTLSLFTIDPTDPAKLTLAGKPVSTGGEFPNSVAFSHALHVACVLNTGSKAGISCFSVNHDNALTQVGAFFELPSISAAQKITPPTGPPNTGSDVLFNPSSSALFVTVKGDGTTPGYIYAFPVEAGCPVLTKAVVSRPAELMIDFSMSFLSDDRAVISDPTFGAALVDISPSLQVSVSKKVAVPGQKATCWTTFSGRFDAVFLFDGGNPNVTALDPVTGETKYTITGSAEAKGGFDAAVSGEYLYVLQGAAGISVFDLKGGVDNGKVPHLVQSLDLSGLGSRQGWQGLTVYPS</sequence>
<evidence type="ECO:0000313" key="3">
    <source>
        <dbReference type="Proteomes" id="UP001303473"/>
    </source>
</evidence>
<dbReference type="Gene3D" id="2.130.10.10">
    <property type="entry name" value="YVTN repeat-like/Quinoprotein amine dehydrogenase"/>
    <property type="match status" value="1"/>
</dbReference>
<gene>
    <name evidence="2" type="ORF">QBC46DRAFT_261794</name>
</gene>